<dbReference type="AlphaFoldDB" id="W1PSY7"/>
<feature type="region of interest" description="Disordered" evidence="1">
    <location>
        <begin position="90"/>
        <end position="112"/>
    </location>
</feature>
<sequence>MHASRSSCLSAQQPVVRVGVPYQAASSGYPMGVPPSQNLHAGPLPRVNGKIGAQEFTSTPQIPPKPYMDESNAGARVEFHGNPSYKSFQVPQITQPPPVQVEGQSTMERLSCPPSIPGSVVFSEGWVAQQMGNSGDKLS</sequence>
<dbReference type="Proteomes" id="UP000017836">
    <property type="component" value="Unassembled WGS sequence"/>
</dbReference>
<evidence type="ECO:0000313" key="3">
    <source>
        <dbReference type="Proteomes" id="UP000017836"/>
    </source>
</evidence>
<name>W1PSY7_AMBTC</name>
<protein>
    <submittedName>
        <fullName evidence="2">Uncharacterized protein</fullName>
    </submittedName>
</protein>
<proteinExistence type="predicted"/>
<evidence type="ECO:0000256" key="1">
    <source>
        <dbReference type="SAM" id="MobiDB-lite"/>
    </source>
</evidence>
<dbReference type="Gramene" id="ERN10385">
    <property type="protein sequence ID" value="ERN10385"/>
    <property type="gene ID" value="AMTR_s00026p00131540"/>
</dbReference>
<organism evidence="2 3">
    <name type="scientific">Amborella trichopoda</name>
    <dbReference type="NCBI Taxonomy" id="13333"/>
    <lineage>
        <taxon>Eukaryota</taxon>
        <taxon>Viridiplantae</taxon>
        <taxon>Streptophyta</taxon>
        <taxon>Embryophyta</taxon>
        <taxon>Tracheophyta</taxon>
        <taxon>Spermatophyta</taxon>
        <taxon>Magnoliopsida</taxon>
        <taxon>Amborellales</taxon>
        <taxon>Amborellaceae</taxon>
        <taxon>Amborella</taxon>
    </lineage>
</organism>
<dbReference type="HOGENOM" id="CLU_1847794_0_0_1"/>
<dbReference type="EMBL" id="KI392852">
    <property type="protein sequence ID" value="ERN10385.1"/>
    <property type="molecule type" value="Genomic_DNA"/>
</dbReference>
<evidence type="ECO:0000313" key="2">
    <source>
        <dbReference type="EMBL" id="ERN10385.1"/>
    </source>
</evidence>
<accession>W1PSY7</accession>
<reference evidence="3" key="1">
    <citation type="journal article" date="2013" name="Science">
        <title>The Amborella genome and the evolution of flowering plants.</title>
        <authorList>
            <consortium name="Amborella Genome Project"/>
        </authorList>
    </citation>
    <scope>NUCLEOTIDE SEQUENCE [LARGE SCALE GENOMIC DNA]</scope>
</reference>
<gene>
    <name evidence="2" type="ORF">AMTR_s00026p00131540</name>
</gene>
<keyword evidence="3" id="KW-1185">Reference proteome</keyword>